<dbReference type="EMBL" id="AVOT02107515">
    <property type="protein sequence ID" value="MBW0580431.1"/>
    <property type="molecule type" value="Genomic_DNA"/>
</dbReference>
<evidence type="ECO:0000313" key="3">
    <source>
        <dbReference type="Proteomes" id="UP000765509"/>
    </source>
</evidence>
<comment type="caution">
    <text evidence="2">The sequence shown here is derived from an EMBL/GenBank/DDBJ whole genome shotgun (WGS) entry which is preliminary data.</text>
</comment>
<dbReference type="AlphaFoldDB" id="A0A9Q3Q0B5"/>
<reference evidence="2" key="1">
    <citation type="submission" date="2021-03" db="EMBL/GenBank/DDBJ databases">
        <title>Draft genome sequence of rust myrtle Austropuccinia psidii MF-1, a brazilian biotype.</title>
        <authorList>
            <person name="Quecine M.C."/>
            <person name="Pachon D.M.R."/>
            <person name="Bonatelli M.L."/>
            <person name="Correr F.H."/>
            <person name="Franceschini L.M."/>
            <person name="Leite T.F."/>
            <person name="Margarido G.R.A."/>
            <person name="Almeida C.A."/>
            <person name="Ferrarezi J.A."/>
            <person name="Labate C.A."/>
        </authorList>
    </citation>
    <scope>NUCLEOTIDE SEQUENCE</scope>
    <source>
        <strain evidence="2">MF-1</strain>
    </source>
</reference>
<feature type="region of interest" description="Disordered" evidence="1">
    <location>
        <begin position="89"/>
        <end position="245"/>
    </location>
</feature>
<feature type="region of interest" description="Disordered" evidence="1">
    <location>
        <begin position="1"/>
        <end position="63"/>
    </location>
</feature>
<name>A0A9Q3Q0B5_9BASI</name>
<feature type="compositionally biased region" description="Basic and acidic residues" evidence="1">
    <location>
        <begin position="163"/>
        <end position="176"/>
    </location>
</feature>
<evidence type="ECO:0000256" key="1">
    <source>
        <dbReference type="SAM" id="MobiDB-lite"/>
    </source>
</evidence>
<evidence type="ECO:0000313" key="2">
    <source>
        <dbReference type="EMBL" id="MBW0580431.1"/>
    </source>
</evidence>
<feature type="compositionally biased region" description="Basic and acidic residues" evidence="1">
    <location>
        <begin position="37"/>
        <end position="48"/>
    </location>
</feature>
<keyword evidence="3" id="KW-1185">Reference proteome</keyword>
<organism evidence="2 3">
    <name type="scientific">Austropuccinia psidii MF-1</name>
    <dbReference type="NCBI Taxonomy" id="1389203"/>
    <lineage>
        <taxon>Eukaryota</taxon>
        <taxon>Fungi</taxon>
        <taxon>Dikarya</taxon>
        <taxon>Basidiomycota</taxon>
        <taxon>Pucciniomycotina</taxon>
        <taxon>Pucciniomycetes</taxon>
        <taxon>Pucciniales</taxon>
        <taxon>Sphaerophragmiaceae</taxon>
        <taxon>Austropuccinia</taxon>
    </lineage>
</organism>
<proteinExistence type="predicted"/>
<dbReference type="Proteomes" id="UP000765509">
    <property type="component" value="Unassembled WGS sequence"/>
</dbReference>
<feature type="non-terminal residue" evidence="2">
    <location>
        <position position="1"/>
    </location>
</feature>
<feature type="compositionally biased region" description="Basic and acidic residues" evidence="1">
    <location>
        <begin position="123"/>
        <end position="150"/>
    </location>
</feature>
<feature type="compositionally biased region" description="Low complexity" evidence="1">
    <location>
        <begin position="1"/>
        <end position="11"/>
    </location>
</feature>
<dbReference type="OrthoDB" id="2436455at2759"/>
<sequence length="396" mass="43882">ESSSDSEASESNIEIQTSSAPRGLITKEPFRGPAGDSSHKSKRQECQPRGEAQIEDSRTFTSSQRLASTFDTLIESPEADITAIAAVRPELISTGNNRDRPVSVKELVYGSKTARGGTSPKSLDSHHELISLSEEVHGERKYRRASEGLDTHVLQRTSPTDKSLVESPKHVIRGTEEEVDPREGNSPVEAPQASTSQKYVLKSAKQAQENPKDQPEGQVKGKGKGKAQVAQALPAELQDSQEREGSHRQCVHYGKISDGIQKQGRGNIEPIFSKEVDLVELVNQIETCNKEIITKLKTFEYIQQKLGNEIIQVKESQKTIIGLENVNKDNILSLAQIYAIIESEVTLLNQPDDNSVSFITRQLKELRIQVQNLEHSTGHNAAIFQEQLEKSYKARL</sequence>
<gene>
    <name evidence="2" type="ORF">O181_120146</name>
</gene>
<protein>
    <submittedName>
        <fullName evidence="2">Uncharacterized protein</fullName>
    </submittedName>
</protein>
<accession>A0A9Q3Q0B5</accession>